<dbReference type="RefSeq" id="WP_307121595.1">
    <property type="nucleotide sequence ID" value="NZ_JAUSTM010000007.1"/>
</dbReference>
<dbReference type="SUPFAM" id="SSF55729">
    <property type="entry name" value="Acyl-CoA N-acyltransferases (Nat)"/>
    <property type="match status" value="1"/>
</dbReference>
<protein>
    <recommendedName>
        <fullName evidence="3">N-acetyltransferase domain-containing protein</fullName>
    </recommendedName>
</protein>
<name>A0ABT9YTD6_9STRE</name>
<organism evidence="1 2">
    <name type="scientific">Streptococcus moroccensis</name>
    <dbReference type="NCBI Taxonomy" id="1451356"/>
    <lineage>
        <taxon>Bacteria</taxon>
        <taxon>Bacillati</taxon>
        <taxon>Bacillota</taxon>
        <taxon>Bacilli</taxon>
        <taxon>Lactobacillales</taxon>
        <taxon>Streptococcaceae</taxon>
        <taxon>Streptococcus</taxon>
    </lineage>
</organism>
<dbReference type="PANTHER" id="PTHR41368">
    <property type="entry name" value="PROTEIN YGHO"/>
    <property type="match status" value="1"/>
</dbReference>
<keyword evidence="2" id="KW-1185">Reference proteome</keyword>
<proteinExistence type="predicted"/>
<accession>A0ABT9YTD6</accession>
<dbReference type="PANTHER" id="PTHR41368:SF1">
    <property type="entry name" value="PROTEIN YGHO"/>
    <property type="match status" value="1"/>
</dbReference>
<dbReference type="InterPro" id="IPR039968">
    <property type="entry name" value="BcerS-like"/>
</dbReference>
<reference evidence="1 2" key="1">
    <citation type="submission" date="2023-07" db="EMBL/GenBank/DDBJ databases">
        <title>Genomic Encyclopedia of Type Strains, Phase IV (KMG-IV): sequencing the most valuable type-strain genomes for metagenomic binning, comparative biology and taxonomic classification.</title>
        <authorList>
            <person name="Goeker M."/>
        </authorList>
    </citation>
    <scope>NUCLEOTIDE SEQUENCE [LARGE SCALE GENOMIC DNA]</scope>
    <source>
        <strain evidence="1 2">DSM 105143</strain>
    </source>
</reference>
<comment type="caution">
    <text evidence="1">The sequence shown here is derived from an EMBL/GenBank/DDBJ whole genome shotgun (WGS) entry which is preliminary data.</text>
</comment>
<gene>
    <name evidence="1" type="ORF">J2S23_000947</name>
</gene>
<dbReference type="EMBL" id="JAUSTM010000007">
    <property type="protein sequence ID" value="MDQ0222395.1"/>
    <property type="molecule type" value="Genomic_DNA"/>
</dbReference>
<evidence type="ECO:0000313" key="1">
    <source>
        <dbReference type="EMBL" id="MDQ0222395.1"/>
    </source>
</evidence>
<dbReference type="InterPro" id="IPR016181">
    <property type="entry name" value="Acyl_CoA_acyltransferase"/>
</dbReference>
<dbReference type="Gene3D" id="3.40.630.30">
    <property type="match status" value="1"/>
</dbReference>
<evidence type="ECO:0000313" key="2">
    <source>
        <dbReference type="Proteomes" id="UP001223079"/>
    </source>
</evidence>
<evidence type="ECO:0008006" key="3">
    <source>
        <dbReference type="Google" id="ProtNLM"/>
    </source>
</evidence>
<sequence length="355" mass="41128">MIEIKEVRPNSKEMQDFLALPKTLYQPTFLTQSETEEKAQLLGEHELSSYYQLEALVAYKEGRPTARLAIIGYPKENKAYIGYFEAQNDWQTVRKLFETVKAKVRAQGKTHLVGPVNASFWLGYRMKLDHFDQPPFTGEPTGLAFYPKLWQRAGFQLSETYGSVFYRRVPLDDHQGRLEKRYHQFLSKGYTILSPKPNDWTRVSAQVFRLLSTLYADFPLYHAISEDSFKELFAPYRYILDFSMVKLAYKDDQLVGFLITLPDYGNLVYQKKHPINLLKLLKIRKKAKRYLILYLGVAPDHLGLGSALTYPIYQEIKARKALAVGALIHQGKITEHYAPTLKADNHHYGLFEMIL</sequence>
<dbReference type="Proteomes" id="UP001223079">
    <property type="component" value="Unassembled WGS sequence"/>
</dbReference>